<evidence type="ECO:0000313" key="4">
    <source>
        <dbReference type="Proteomes" id="UP000794436"/>
    </source>
</evidence>
<name>A0A8K1C2A0_PYTOL</name>
<keyword evidence="2" id="KW-0812">Transmembrane</keyword>
<feature type="transmembrane region" description="Helical" evidence="2">
    <location>
        <begin position="149"/>
        <end position="172"/>
    </location>
</feature>
<feature type="transmembrane region" description="Helical" evidence="2">
    <location>
        <begin position="178"/>
        <end position="195"/>
    </location>
</feature>
<accession>A0A8K1C2A0</accession>
<gene>
    <name evidence="3" type="ORF">Poli38472_013820</name>
</gene>
<proteinExistence type="predicted"/>
<evidence type="ECO:0000256" key="1">
    <source>
        <dbReference type="SAM" id="MobiDB-lite"/>
    </source>
</evidence>
<evidence type="ECO:0000256" key="2">
    <source>
        <dbReference type="SAM" id="Phobius"/>
    </source>
</evidence>
<comment type="caution">
    <text evidence="3">The sequence shown here is derived from an EMBL/GenBank/DDBJ whole genome shotgun (WGS) entry which is preliminary data.</text>
</comment>
<keyword evidence="2" id="KW-0472">Membrane</keyword>
<protein>
    <submittedName>
        <fullName evidence="3">Uncharacterized protein</fullName>
    </submittedName>
</protein>
<evidence type="ECO:0000313" key="3">
    <source>
        <dbReference type="EMBL" id="TMW55058.1"/>
    </source>
</evidence>
<dbReference type="OrthoDB" id="167389at2759"/>
<keyword evidence="2" id="KW-1133">Transmembrane helix</keyword>
<sequence length="238" mass="26811">MGSESESARFMASRAARASAQRELRPAEAGSDTDGESVERGHVTMAPETEWDGYMARKHVGVIRNDRTPLNTPYTPHLVKFQLTRLEEDDDGDRTSQQPFELGATLQATLSRLLQPFGYLRSGIDRIMWALLPAFITQSVVFEKHRHWVVWYLTTILSIPFVMLLSPMVIALCICTSPIWLAGMLVLFIRAFVSLNKPQHLDEDSFTHNGNGHILNGTTHHDAVYRRPGMPRNGMNGH</sequence>
<dbReference type="Proteomes" id="UP000794436">
    <property type="component" value="Unassembled WGS sequence"/>
</dbReference>
<keyword evidence="4" id="KW-1185">Reference proteome</keyword>
<feature type="region of interest" description="Disordered" evidence="1">
    <location>
        <begin position="1"/>
        <end position="39"/>
    </location>
</feature>
<dbReference type="AlphaFoldDB" id="A0A8K1C2A0"/>
<feature type="compositionally biased region" description="Low complexity" evidence="1">
    <location>
        <begin position="1"/>
        <end position="19"/>
    </location>
</feature>
<organism evidence="3 4">
    <name type="scientific">Pythium oligandrum</name>
    <name type="common">Mycoparasitic fungus</name>
    <dbReference type="NCBI Taxonomy" id="41045"/>
    <lineage>
        <taxon>Eukaryota</taxon>
        <taxon>Sar</taxon>
        <taxon>Stramenopiles</taxon>
        <taxon>Oomycota</taxon>
        <taxon>Peronosporomycetes</taxon>
        <taxon>Pythiales</taxon>
        <taxon>Pythiaceae</taxon>
        <taxon>Pythium</taxon>
    </lineage>
</organism>
<reference evidence="3" key="1">
    <citation type="submission" date="2019-03" db="EMBL/GenBank/DDBJ databases">
        <title>Long read genome sequence of the mycoparasitic Pythium oligandrum ATCC 38472 isolated from sugarbeet rhizosphere.</title>
        <authorList>
            <person name="Gaulin E."/>
        </authorList>
    </citation>
    <scope>NUCLEOTIDE SEQUENCE</scope>
    <source>
        <strain evidence="3">ATCC 38472_TT</strain>
    </source>
</reference>
<dbReference type="EMBL" id="SPLM01000149">
    <property type="protein sequence ID" value="TMW55058.1"/>
    <property type="molecule type" value="Genomic_DNA"/>
</dbReference>